<proteinExistence type="predicted"/>
<evidence type="ECO:0000313" key="5">
    <source>
        <dbReference type="Proteomes" id="UP001231587"/>
    </source>
</evidence>
<dbReference type="InterPro" id="IPR029058">
    <property type="entry name" value="AB_hydrolase_fold"/>
</dbReference>
<accession>A0A9X0YMB2</accession>
<evidence type="ECO:0000313" key="4">
    <source>
        <dbReference type="Proteomes" id="UP001138672"/>
    </source>
</evidence>
<dbReference type="EMBL" id="JAGGJQ010000010">
    <property type="protein sequence ID" value="MBP1841269.1"/>
    <property type="molecule type" value="Genomic_DNA"/>
</dbReference>
<keyword evidence="2" id="KW-0326">Glycosidase</keyword>
<evidence type="ECO:0000313" key="3">
    <source>
        <dbReference type="EMBL" id="MDQ0336808.1"/>
    </source>
</evidence>
<dbReference type="AlphaFoldDB" id="A0A9X0YMB2"/>
<keyword evidence="2" id="KW-0378">Hydrolase</keyword>
<evidence type="ECO:0000256" key="1">
    <source>
        <dbReference type="SAM" id="SignalP"/>
    </source>
</evidence>
<sequence>MRHNTHNLIILVLLCFSVFVYAQPASVAVASTWNGFEKTLFKFENREAFITHPKQPLPGNPWLWRARFPDYHTEIDSMLLAKGFHIAYVSTDNQFGSPKAVAVWNRFYKHVLSTYQLHPKVALHGHSRGGLFIYNWAKSNPEKVACIYGDAVVCDFKSWPGGFGESEGSTKDWETLKLEYGFKSDAEAKAYTNNPIEQLDGLVQAGVPIFHTISLSDQVVPPEENTLLLVNRYIGLGGTATVSPCNSGVQKSKGHHYQIDDPEVVVDFIVKQLKL</sequence>
<dbReference type="EC" id="3.2.1.18" evidence="2"/>
<dbReference type="OrthoDB" id="9816001at2"/>
<dbReference type="GO" id="GO:0004308">
    <property type="term" value="F:exo-alpha-sialidase activity"/>
    <property type="evidence" value="ECO:0007669"/>
    <property type="project" value="UniProtKB-EC"/>
</dbReference>
<dbReference type="EMBL" id="JAUSUU010000011">
    <property type="protein sequence ID" value="MDQ0336808.1"/>
    <property type="molecule type" value="Genomic_DNA"/>
</dbReference>
<evidence type="ECO:0000313" key="2">
    <source>
        <dbReference type="EMBL" id="MBP1841269.1"/>
    </source>
</evidence>
<dbReference type="Proteomes" id="UP001231587">
    <property type="component" value="Unassembled WGS sequence"/>
</dbReference>
<feature type="signal peptide" evidence="1">
    <location>
        <begin position="1"/>
        <end position="22"/>
    </location>
</feature>
<dbReference type="RefSeq" id="WP_157486350.1">
    <property type="nucleotide sequence ID" value="NZ_JAGGJQ010000010.1"/>
</dbReference>
<dbReference type="Gene3D" id="3.40.50.1820">
    <property type="entry name" value="alpha/beta hydrolase"/>
    <property type="match status" value="1"/>
</dbReference>
<comment type="caution">
    <text evidence="2">The sequence shown here is derived from an EMBL/GenBank/DDBJ whole genome shotgun (WGS) entry which is preliminary data.</text>
</comment>
<dbReference type="Proteomes" id="UP001138672">
    <property type="component" value="Unassembled WGS sequence"/>
</dbReference>
<dbReference type="SUPFAM" id="SSF53474">
    <property type="entry name" value="alpha/beta-Hydrolases"/>
    <property type="match status" value="1"/>
</dbReference>
<gene>
    <name evidence="2" type="ORF">J2Z56_003201</name>
    <name evidence="3" type="ORF">J2Z57_003265</name>
</gene>
<keyword evidence="1" id="KW-0732">Signal</keyword>
<protein>
    <submittedName>
        <fullName evidence="2">Sialidase-1</fullName>
        <ecNumber evidence="2">3.2.1.18</ecNumber>
    </submittedName>
</protein>
<feature type="chain" id="PRO_5040993868" evidence="1">
    <location>
        <begin position="23"/>
        <end position="275"/>
    </location>
</feature>
<name>A0A9X0YMB2_9FLAO</name>
<reference evidence="2" key="1">
    <citation type="submission" date="2021-03" db="EMBL/GenBank/DDBJ databases">
        <title>Genomic Encyclopedia of Type Strains, Phase IV (KMG-IV): sequencing the most valuable type-strain genomes for metagenomic binning, comparative biology and taxonomic classification.</title>
        <authorList>
            <person name="Goeker M."/>
        </authorList>
    </citation>
    <scope>NUCLEOTIDE SEQUENCE</scope>
    <source>
        <strain evidence="2">DSM 15523</strain>
        <strain evidence="3 5">DSM 16476</strain>
    </source>
</reference>
<keyword evidence="5" id="KW-1185">Reference proteome</keyword>
<organism evidence="2 4">
    <name type="scientific">Formosa algae</name>
    <dbReference type="NCBI Taxonomy" id="225843"/>
    <lineage>
        <taxon>Bacteria</taxon>
        <taxon>Pseudomonadati</taxon>
        <taxon>Bacteroidota</taxon>
        <taxon>Flavobacteriia</taxon>
        <taxon>Flavobacteriales</taxon>
        <taxon>Flavobacteriaceae</taxon>
        <taxon>Formosa</taxon>
    </lineage>
</organism>